<dbReference type="CDD" id="cd00130">
    <property type="entry name" value="PAS"/>
    <property type="match status" value="1"/>
</dbReference>
<reference evidence="4 5" key="1">
    <citation type="submission" date="2020-07" db="EMBL/GenBank/DDBJ databases">
        <title>Genomic Encyclopedia of Archaeal and Bacterial Type Strains, Phase II (KMG-II): from individual species to whole genera.</title>
        <authorList>
            <person name="Goeker M."/>
        </authorList>
    </citation>
    <scope>NUCLEOTIDE SEQUENCE [LARGE SCALE GENOMIC DNA]</scope>
    <source>
        <strain evidence="4 5">DSM 21226</strain>
    </source>
</reference>
<dbReference type="SMART" id="SM00052">
    <property type="entry name" value="EAL"/>
    <property type="match status" value="1"/>
</dbReference>
<accession>A0A7Y9QUV1</accession>
<evidence type="ECO:0000259" key="1">
    <source>
        <dbReference type="PROSITE" id="PS50112"/>
    </source>
</evidence>
<dbReference type="Gene3D" id="3.20.20.450">
    <property type="entry name" value="EAL domain"/>
    <property type="match status" value="1"/>
</dbReference>
<dbReference type="CDD" id="cd01949">
    <property type="entry name" value="GGDEF"/>
    <property type="match status" value="1"/>
</dbReference>
<dbReference type="Pfam" id="PF08448">
    <property type="entry name" value="PAS_4"/>
    <property type="match status" value="1"/>
</dbReference>
<dbReference type="SMART" id="SM00267">
    <property type="entry name" value="GGDEF"/>
    <property type="match status" value="1"/>
</dbReference>
<dbReference type="InterPro" id="IPR001633">
    <property type="entry name" value="EAL_dom"/>
</dbReference>
<dbReference type="RefSeq" id="WP_179632763.1">
    <property type="nucleotide sequence ID" value="NZ_JACCFH010000001.1"/>
</dbReference>
<dbReference type="PROSITE" id="PS50112">
    <property type="entry name" value="PAS"/>
    <property type="match status" value="1"/>
</dbReference>
<dbReference type="InterPro" id="IPR000160">
    <property type="entry name" value="GGDEF_dom"/>
</dbReference>
<dbReference type="PANTHER" id="PTHR44757:SF2">
    <property type="entry name" value="BIOFILM ARCHITECTURE MAINTENANCE PROTEIN MBAA"/>
    <property type="match status" value="1"/>
</dbReference>
<dbReference type="PROSITE" id="PS50887">
    <property type="entry name" value="GGDEF"/>
    <property type="match status" value="1"/>
</dbReference>
<dbReference type="PANTHER" id="PTHR44757">
    <property type="entry name" value="DIGUANYLATE CYCLASE DGCP"/>
    <property type="match status" value="1"/>
</dbReference>
<dbReference type="NCBIfam" id="TIGR00229">
    <property type="entry name" value="sensory_box"/>
    <property type="match status" value="1"/>
</dbReference>
<proteinExistence type="predicted"/>
<dbReference type="InterPro" id="IPR043128">
    <property type="entry name" value="Rev_trsase/Diguanyl_cyclase"/>
</dbReference>
<dbReference type="InterPro" id="IPR052155">
    <property type="entry name" value="Biofilm_reg_signaling"/>
</dbReference>
<dbReference type="InterPro" id="IPR000014">
    <property type="entry name" value="PAS"/>
</dbReference>
<dbReference type="SUPFAM" id="SSF55073">
    <property type="entry name" value="Nucleotide cyclase"/>
    <property type="match status" value="1"/>
</dbReference>
<comment type="caution">
    <text evidence="4">The sequence shown here is derived from an EMBL/GenBank/DDBJ whole genome shotgun (WGS) entry which is preliminary data.</text>
</comment>
<dbReference type="FunFam" id="3.30.70.270:FF:000001">
    <property type="entry name" value="Diguanylate cyclase domain protein"/>
    <property type="match status" value="1"/>
</dbReference>
<dbReference type="InterPro" id="IPR035919">
    <property type="entry name" value="EAL_sf"/>
</dbReference>
<dbReference type="Proteomes" id="UP000518288">
    <property type="component" value="Unassembled WGS sequence"/>
</dbReference>
<dbReference type="NCBIfam" id="TIGR00254">
    <property type="entry name" value="GGDEF"/>
    <property type="match status" value="1"/>
</dbReference>
<feature type="domain" description="EAL" evidence="2">
    <location>
        <begin position="434"/>
        <end position="688"/>
    </location>
</feature>
<dbReference type="PROSITE" id="PS50883">
    <property type="entry name" value="EAL"/>
    <property type="match status" value="1"/>
</dbReference>
<feature type="domain" description="PAS" evidence="1">
    <location>
        <begin position="136"/>
        <end position="181"/>
    </location>
</feature>
<dbReference type="Pfam" id="PF13426">
    <property type="entry name" value="PAS_9"/>
    <property type="match status" value="1"/>
</dbReference>
<dbReference type="Gene3D" id="3.30.450.20">
    <property type="entry name" value="PAS domain"/>
    <property type="match status" value="2"/>
</dbReference>
<evidence type="ECO:0000313" key="5">
    <source>
        <dbReference type="Proteomes" id="UP000518288"/>
    </source>
</evidence>
<keyword evidence="5" id="KW-1185">Reference proteome</keyword>
<organism evidence="4 5">
    <name type="scientific">Sphaerotilus montanus</name>
    <dbReference type="NCBI Taxonomy" id="522889"/>
    <lineage>
        <taxon>Bacteria</taxon>
        <taxon>Pseudomonadati</taxon>
        <taxon>Pseudomonadota</taxon>
        <taxon>Betaproteobacteria</taxon>
        <taxon>Burkholderiales</taxon>
        <taxon>Sphaerotilaceae</taxon>
        <taxon>Sphaerotilus</taxon>
    </lineage>
</organism>
<dbReference type="Gene3D" id="3.30.70.270">
    <property type="match status" value="1"/>
</dbReference>
<sequence length="697" mass="77511">MLSPETLVSPASERIHTILDKLHSGLLVQDRHCAVEFVNQAFCDLFRLSRSPESLRGLSAQQMLPLLCGAYADPQAAAARLVAIVHADQPVHGEEVAMQGGAVMVRDFIPIHVAGEAMGHIWVHRDITQHRQAEVQMRLAARLFDRTGESVVITDADHVIQVVNAAFERDTGYTSREVVGQRTRLLASGQHGVAFYEDMHRALDSRGWWQGEIWNRHRDGQMRLAFLSINAVPDEQGAVQHYIGVYSDPGRYEASQRRIEYLATHDDLTGLPNRFLFNDRVRQAIGRASERGEQLAVMFIDLDEFKLINDTLGHAVGDELLQLIAQRLRDCLRGCDTVARLGGDEFAVLIEHSSLAEAEAMARRVVELLGAPMAMSDRVLYVGASLGVGMFPANGRDSATLLQVADVAMYAAKAKGKRTYHFYTSELQLKMDQQLQLEMGLRWAIERDELRLLYQPQVHLVTGEVVGVEPLVRWQRPGGAWLMPAAFIPVAERNGLIDGIGLWVAREACRQVVAWQAAGYQVPRMSINVSAAQFRHPGLAGLMARLLAEHGLDPSRFVIELTESALMADPESAHQQLRQIRQAGLRVSIDDFGTGHSSLSCLRRYPLDELKVDRSFIADLEHSTRDLEVLRSILTLSRALELDIVVEGVETRGQLALLRELDCQVAQGFLFSRPVSAEAAVRWLPRVPAGLERSDAA</sequence>
<name>A0A7Y9QUV1_9BURK</name>
<dbReference type="Pfam" id="PF00990">
    <property type="entry name" value="GGDEF"/>
    <property type="match status" value="1"/>
</dbReference>
<dbReference type="CDD" id="cd01948">
    <property type="entry name" value="EAL"/>
    <property type="match status" value="1"/>
</dbReference>
<dbReference type="GO" id="GO:0003824">
    <property type="term" value="F:catalytic activity"/>
    <property type="evidence" value="ECO:0007669"/>
    <property type="project" value="UniProtKB-ARBA"/>
</dbReference>
<evidence type="ECO:0000259" key="3">
    <source>
        <dbReference type="PROSITE" id="PS50887"/>
    </source>
</evidence>
<gene>
    <name evidence="4" type="ORF">BDD16_000789</name>
</gene>
<dbReference type="SUPFAM" id="SSF55785">
    <property type="entry name" value="PYP-like sensor domain (PAS domain)"/>
    <property type="match status" value="2"/>
</dbReference>
<feature type="domain" description="GGDEF" evidence="3">
    <location>
        <begin position="293"/>
        <end position="425"/>
    </location>
</feature>
<evidence type="ECO:0000259" key="2">
    <source>
        <dbReference type="PROSITE" id="PS50883"/>
    </source>
</evidence>
<evidence type="ECO:0000313" key="4">
    <source>
        <dbReference type="EMBL" id="NYG31803.1"/>
    </source>
</evidence>
<dbReference type="AlphaFoldDB" id="A0A7Y9QUV1"/>
<dbReference type="InterPro" id="IPR013656">
    <property type="entry name" value="PAS_4"/>
</dbReference>
<dbReference type="EMBL" id="JACCFH010000001">
    <property type="protein sequence ID" value="NYG31803.1"/>
    <property type="molecule type" value="Genomic_DNA"/>
</dbReference>
<dbReference type="SUPFAM" id="SSF141868">
    <property type="entry name" value="EAL domain-like"/>
    <property type="match status" value="1"/>
</dbReference>
<dbReference type="InterPro" id="IPR035965">
    <property type="entry name" value="PAS-like_dom_sf"/>
</dbReference>
<dbReference type="SMART" id="SM00091">
    <property type="entry name" value="PAS"/>
    <property type="match status" value="2"/>
</dbReference>
<dbReference type="Pfam" id="PF00563">
    <property type="entry name" value="EAL"/>
    <property type="match status" value="1"/>
</dbReference>
<dbReference type="InterPro" id="IPR029787">
    <property type="entry name" value="Nucleotide_cyclase"/>
</dbReference>
<protein>
    <submittedName>
        <fullName evidence="4">Diguanylate cyclase (GGDEF)-like protein/PAS domain S-box-containing protein</fullName>
    </submittedName>
</protein>